<evidence type="ECO:0000313" key="12">
    <source>
        <dbReference type="Proteomes" id="UP000266426"/>
    </source>
</evidence>
<name>A0A3A4R5V5_9BACT</name>
<comment type="subcellular location">
    <subcellularLocation>
        <location evidence="1 7">Bacterial flagellum basal body</location>
    </subcellularLocation>
</comment>
<dbReference type="InterPro" id="IPR037925">
    <property type="entry name" value="FlgE/F/G-like"/>
</dbReference>
<dbReference type="PROSITE" id="PS00588">
    <property type="entry name" value="FLAGELLA_BB_ROD"/>
    <property type="match status" value="1"/>
</dbReference>
<evidence type="ECO:0000259" key="8">
    <source>
        <dbReference type="Pfam" id="PF00460"/>
    </source>
</evidence>
<feature type="domain" description="Flagellar basal-body/hook protein C-terminal" evidence="9">
    <location>
        <begin position="214"/>
        <end position="259"/>
    </location>
</feature>
<evidence type="ECO:0000259" key="9">
    <source>
        <dbReference type="Pfam" id="PF06429"/>
    </source>
</evidence>
<dbReference type="InterPro" id="IPR012834">
    <property type="entry name" value="FlgG_G_neg"/>
</dbReference>
<dbReference type="InterPro" id="IPR019776">
    <property type="entry name" value="Flagellar_basal_body_rod_CS"/>
</dbReference>
<dbReference type="Pfam" id="PF06429">
    <property type="entry name" value="Flg_bbr_C"/>
    <property type="match status" value="1"/>
</dbReference>
<evidence type="ECO:0000256" key="3">
    <source>
        <dbReference type="ARBA" id="ARBA00017948"/>
    </source>
</evidence>
<dbReference type="Proteomes" id="UP000266426">
    <property type="component" value="Unassembled WGS sequence"/>
</dbReference>
<comment type="caution">
    <text evidence="11">The sequence shown here is derived from an EMBL/GenBank/DDBJ whole genome shotgun (WGS) entry which is preliminary data.</text>
</comment>
<evidence type="ECO:0000256" key="4">
    <source>
        <dbReference type="ARBA" id="ARBA00023143"/>
    </source>
</evidence>
<dbReference type="PANTHER" id="PTHR30435">
    <property type="entry name" value="FLAGELLAR PROTEIN"/>
    <property type="match status" value="1"/>
</dbReference>
<dbReference type="AlphaFoldDB" id="A0A3A4R5V5"/>
<dbReference type="Pfam" id="PF22692">
    <property type="entry name" value="LlgE_F_G_D1"/>
    <property type="match status" value="1"/>
</dbReference>
<evidence type="ECO:0000256" key="2">
    <source>
        <dbReference type="ARBA" id="ARBA00009677"/>
    </source>
</evidence>
<keyword evidence="4 7" id="KW-0975">Bacterial flagellum</keyword>
<evidence type="ECO:0000313" key="11">
    <source>
        <dbReference type="EMBL" id="RJP61666.1"/>
    </source>
</evidence>
<evidence type="ECO:0000259" key="10">
    <source>
        <dbReference type="Pfam" id="PF22692"/>
    </source>
</evidence>
<gene>
    <name evidence="11" type="primary">flgG</name>
    <name evidence="11" type="ORF">C4541_01315</name>
</gene>
<dbReference type="NCBIfam" id="TIGR02488">
    <property type="entry name" value="flgG_G_neg"/>
    <property type="match status" value="1"/>
</dbReference>
<dbReference type="SUPFAM" id="SSF117143">
    <property type="entry name" value="Flagellar hook protein flgE"/>
    <property type="match status" value="1"/>
</dbReference>
<evidence type="ECO:0000256" key="5">
    <source>
        <dbReference type="ARBA" id="ARBA00025933"/>
    </source>
</evidence>
<protein>
    <recommendedName>
        <fullName evidence="3 6">Flagellar basal-body rod protein FlgG</fullName>
    </recommendedName>
</protein>
<keyword evidence="11" id="KW-0282">Flagellum</keyword>
<evidence type="ECO:0000256" key="7">
    <source>
        <dbReference type="RuleBase" id="RU362116"/>
    </source>
</evidence>
<dbReference type="GO" id="GO:0009426">
    <property type="term" value="C:bacterial-type flagellum basal body, distal rod"/>
    <property type="evidence" value="ECO:0007669"/>
    <property type="project" value="UniProtKB-UniRule"/>
</dbReference>
<feature type="domain" description="Flagellar hook protein FlgE/F/G-like D1" evidence="10">
    <location>
        <begin position="96"/>
        <end position="159"/>
    </location>
</feature>
<dbReference type="InterPro" id="IPR001444">
    <property type="entry name" value="Flag_bb_rod_N"/>
</dbReference>
<comment type="subunit">
    <text evidence="5">The basal body constitutes a major portion of the flagellar organelle and consists of four rings (L,P,S, and M) mounted on a central rod. The rod consists of about 26 subunits of FlgG in the distal portion, and FlgB, FlgC and FlgF are thought to build up the proximal portion of the rod with about 6 subunits each.</text>
</comment>
<comment type="similarity">
    <text evidence="2 7">Belongs to the flagella basal body rod proteins family.</text>
</comment>
<dbReference type="GO" id="GO:0071978">
    <property type="term" value="P:bacterial-type flagellum-dependent swarming motility"/>
    <property type="evidence" value="ECO:0007669"/>
    <property type="project" value="TreeGrafter"/>
</dbReference>
<accession>A0A3A4R5V5</accession>
<dbReference type="InterPro" id="IPR020013">
    <property type="entry name" value="Flagellar_FlgE/F/G"/>
</dbReference>
<organism evidence="11 12">
    <name type="scientific">Candidatus Auribacter fodinae</name>
    <dbReference type="NCBI Taxonomy" id="2093366"/>
    <lineage>
        <taxon>Bacteria</taxon>
        <taxon>Pseudomonadati</taxon>
        <taxon>Candidatus Auribacterota</taxon>
        <taxon>Candidatus Auribacteria</taxon>
        <taxon>Candidatus Auribacterales</taxon>
        <taxon>Candidatus Auribacteraceae</taxon>
        <taxon>Candidatus Auribacter</taxon>
    </lineage>
</organism>
<dbReference type="EMBL" id="QZJZ01000010">
    <property type="protein sequence ID" value="RJP61666.1"/>
    <property type="molecule type" value="Genomic_DNA"/>
</dbReference>
<keyword evidence="11" id="KW-0966">Cell projection</keyword>
<reference evidence="11 12" key="1">
    <citation type="journal article" date="2017" name="ISME J.">
        <title>Energy and carbon metabolisms in a deep terrestrial subsurface fluid microbial community.</title>
        <authorList>
            <person name="Momper L."/>
            <person name="Jungbluth S.P."/>
            <person name="Lee M.D."/>
            <person name="Amend J.P."/>
        </authorList>
    </citation>
    <scope>NUCLEOTIDE SEQUENCE [LARGE SCALE GENOMIC DNA]</scope>
    <source>
        <strain evidence="11">SURF_26</strain>
    </source>
</reference>
<proteinExistence type="inferred from homology"/>
<dbReference type="Pfam" id="PF00460">
    <property type="entry name" value="Flg_bb_rod"/>
    <property type="match status" value="1"/>
</dbReference>
<dbReference type="PANTHER" id="PTHR30435:SF19">
    <property type="entry name" value="FLAGELLAR BASAL-BODY ROD PROTEIN FLGG"/>
    <property type="match status" value="1"/>
</dbReference>
<dbReference type="NCBIfam" id="TIGR03506">
    <property type="entry name" value="FlgEFG_subfam"/>
    <property type="match status" value="2"/>
</dbReference>
<evidence type="ECO:0000256" key="1">
    <source>
        <dbReference type="ARBA" id="ARBA00004117"/>
    </source>
</evidence>
<feature type="domain" description="Flagellar basal body rod protein N-terminal" evidence="8">
    <location>
        <begin position="7"/>
        <end position="35"/>
    </location>
</feature>
<dbReference type="InterPro" id="IPR053967">
    <property type="entry name" value="LlgE_F_G-like_D1"/>
</dbReference>
<sequence length="260" mass="27292">MLGALFTSSTGMKAQQLYVDTIANNLANVNTTGFKKSRIDFQDLLYQTLKAAGSETADGNQVPEGMQVGLGVKPVAISKLFTQGTITLTGNDLDIAIEGDGFFQILQPDGTIAYTRDGSFNLDANGSIVNNDGFVLQPAISVPTNSKQVSIGQDGTVSAILDDGSISNVGQITIATFANPAGLSAQGRNLLLETEASGAPSTGVAGLEGRGTMAQGFLELSNVEIVDELVNMIIAQRAYEVNSRAIRTADEMLQIANQLR</sequence>
<dbReference type="InterPro" id="IPR010930">
    <property type="entry name" value="Flg_bb/hook_C_dom"/>
</dbReference>
<keyword evidence="11" id="KW-0969">Cilium</keyword>
<evidence type="ECO:0000256" key="6">
    <source>
        <dbReference type="NCBIfam" id="TIGR02488"/>
    </source>
</evidence>